<accession>A0A974PMP1</accession>
<dbReference type="EMBL" id="CP063362">
    <property type="protein sequence ID" value="QRG06126.1"/>
    <property type="molecule type" value="Genomic_DNA"/>
</dbReference>
<organism evidence="1 2">
    <name type="scientific">Xanthobacter dioxanivorans</name>
    <dbReference type="NCBI Taxonomy" id="2528964"/>
    <lineage>
        <taxon>Bacteria</taxon>
        <taxon>Pseudomonadati</taxon>
        <taxon>Pseudomonadota</taxon>
        <taxon>Alphaproteobacteria</taxon>
        <taxon>Hyphomicrobiales</taxon>
        <taxon>Xanthobacteraceae</taxon>
        <taxon>Xanthobacter</taxon>
    </lineage>
</organism>
<dbReference type="AlphaFoldDB" id="A0A974PMP1"/>
<evidence type="ECO:0000313" key="1">
    <source>
        <dbReference type="EMBL" id="QRG06126.1"/>
    </source>
</evidence>
<gene>
    <name evidence="1" type="ORF">EZH22_24570</name>
</gene>
<reference evidence="1 2" key="1">
    <citation type="submission" date="2020-10" db="EMBL/GenBank/DDBJ databases">
        <title>Degradation of 1,4-Dioxane by Xanthobacter sp. YN2, via a Novel Group-2 Soluble Di-Iron Monooxygenase.</title>
        <authorList>
            <person name="Ma F."/>
            <person name="Wang Y."/>
            <person name="Yang J."/>
            <person name="Guo H."/>
            <person name="Su D."/>
            <person name="Yu L."/>
        </authorList>
    </citation>
    <scope>NUCLEOTIDE SEQUENCE [LARGE SCALE GENOMIC DNA]</scope>
    <source>
        <strain evidence="1 2">YN2</strain>
    </source>
</reference>
<name>A0A974PMP1_9HYPH</name>
<dbReference type="KEGG" id="xdi:EZH22_24570"/>
<dbReference type="Proteomes" id="UP000596427">
    <property type="component" value="Chromosome"/>
</dbReference>
<evidence type="ECO:0000313" key="2">
    <source>
        <dbReference type="Proteomes" id="UP000596427"/>
    </source>
</evidence>
<keyword evidence="2" id="KW-1185">Reference proteome</keyword>
<sequence>MTQQIPEIEGRMVAGAYPMDEGKVIGIEMLDADGARFIVSLPTTVFEVMLPALENAIIDAREKFRPGDGAPAIKATSFALRDDGPVITAEIGLSGRLHPIRIGLPRQGAAQLRDLLSKILEP</sequence>
<protein>
    <submittedName>
        <fullName evidence="1">Uncharacterized protein</fullName>
    </submittedName>
</protein>
<proteinExistence type="predicted"/>
<dbReference type="RefSeq" id="WP_203193003.1">
    <property type="nucleotide sequence ID" value="NZ_CP063362.1"/>
</dbReference>